<feature type="compositionally biased region" description="Low complexity" evidence="1">
    <location>
        <begin position="49"/>
        <end position="70"/>
    </location>
</feature>
<protein>
    <submittedName>
        <fullName evidence="2">Uncharacterized protein</fullName>
    </submittedName>
</protein>
<dbReference type="EMBL" id="JAHSTS010000002">
    <property type="protein sequence ID" value="MBV4459347.1"/>
    <property type="molecule type" value="Genomic_DNA"/>
</dbReference>
<proteinExistence type="predicted"/>
<accession>A0ABS6PH24</accession>
<dbReference type="RefSeq" id="WP_217892912.1">
    <property type="nucleotide sequence ID" value="NZ_JAHSTS010000002.1"/>
</dbReference>
<sequence length="145" mass="15766">MDDLIRERIRDWQFRRLEIKERMQSHPEETLELAQVLDLMDEEHAAILSGAAGHEPEAGAAADEASRAGSPQPADGGFSLQLHVAAHSGEDLSRLLDLAVHELQKQIQANAVAPVQAPGVRPGSMSGTLGDYRFELHLNDGVADE</sequence>
<feature type="region of interest" description="Disordered" evidence="1">
    <location>
        <begin position="47"/>
        <end position="78"/>
    </location>
</feature>
<dbReference type="Proteomes" id="UP000765224">
    <property type="component" value="Unassembled WGS sequence"/>
</dbReference>
<comment type="caution">
    <text evidence="2">The sequence shown here is derived from an EMBL/GenBank/DDBJ whole genome shotgun (WGS) entry which is preliminary data.</text>
</comment>
<keyword evidence="3" id="KW-1185">Reference proteome</keyword>
<organism evidence="2 3">
    <name type="scientific">Pseudomonas ekonensis</name>
    <dbReference type="NCBI Taxonomy" id="2842353"/>
    <lineage>
        <taxon>Bacteria</taxon>
        <taxon>Pseudomonadati</taxon>
        <taxon>Pseudomonadota</taxon>
        <taxon>Gammaproteobacteria</taxon>
        <taxon>Pseudomonadales</taxon>
        <taxon>Pseudomonadaceae</taxon>
        <taxon>Pseudomonas</taxon>
    </lineage>
</organism>
<evidence type="ECO:0000256" key="1">
    <source>
        <dbReference type="SAM" id="MobiDB-lite"/>
    </source>
</evidence>
<evidence type="ECO:0000313" key="2">
    <source>
        <dbReference type="EMBL" id="MBV4459347.1"/>
    </source>
</evidence>
<evidence type="ECO:0000313" key="3">
    <source>
        <dbReference type="Proteomes" id="UP000765224"/>
    </source>
</evidence>
<gene>
    <name evidence="2" type="ORF">KVG96_15440</name>
</gene>
<reference evidence="2 3" key="1">
    <citation type="submission" date="2021-06" db="EMBL/GenBank/DDBJ databases">
        <title>Updating the genus Pseudomonas: Description of 43 new species and partition of the Pseudomonas putida group.</title>
        <authorList>
            <person name="Girard L."/>
            <person name="Lood C."/>
            <person name="Vandamme P."/>
            <person name="Rokni-Zadeh H."/>
            <person name="Van Noort V."/>
            <person name="Hofte M."/>
            <person name="Lavigne R."/>
            <person name="De Mot R."/>
        </authorList>
    </citation>
    <scope>NUCLEOTIDE SEQUENCE [LARGE SCALE GENOMIC DNA]</scope>
    <source>
        <strain evidence="2 3">COR58</strain>
    </source>
</reference>
<name>A0ABS6PH24_9PSED</name>